<name>A4Q7V7_MESH7</name>
<proteinExistence type="predicted"/>
<feature type="compositionally biased region" description="Polar residues" evidence="1">
    <location>
        <begin position="65"/>
        <end position="74"/>
    </location>
</feature>
<dbReference type="EMBL" id="AE017244">
    <property type="protein sequence ID" value="ABP01105.1"/>
    <property type="molecule type" value="Genomic_DNA"/>
</dbReference>
<reference evidence="2 3" key="1">
    <citation type="journal article" date="2005" name="J. Bacteriol.">
        <title>Swine and poultry pathogens: the complete genome sequences of two strains of Mycoplasma hyopneumoniae and a strain of Mycoplasma synoviae.</title>
        <authorList>
            <person name="Vasconcelos A.T."/>
            <person name="Ferreira H.B."/>
            <person name="Bizarro C.V."/>
            <person name="Bonatto S.L."/>
            <person name="Carvalho M.O."/>
            <person name="Pinto P.M."/>
            <person name="Almeida D.F."/>
            <person name="Almeida L.G."/>
            <person name="Almeida R."/>
            <person name="Alves-Filho L."/>
            <person name="Assuncao E.N."/>
            <person name="Azevedo V.A."/>
            <person name="Bogo M.R."/>
            <person name="Brigido M.M."/>
            <person name="Brocchi M."/>
            <person name="Burity H.A."/>
            <person name="Camargo A.A."/>
            <person name="Camargo S.S."/>
            <person name="Carepo M.S."/>
            <person name="Carraro D.M."/>
            <person name="de Mattos Cascardo J.C."/>
            <person name="Castro L.A."/>
            <person name="Cavalcanti G."/>
            <person name="Chemale G."/>
            <person name="Collevatti R.G."/>
            <person name="Cunha C.W."/>
            <person name="Dallagiovanna B."/>
            <person name="Dambros B.P."/>
            <person name="Dellagostin O.A."/>
            <person name="Falcao C."/>
            <person name="Fantinatti-Garboggini F."/>
            <person name="Felipe M.S."/>
            <person name="Fiorentin L."/>
            <person name="Franco G.R."/>
            <person name="Freitas N.S."/>
            <person name="Frias D."/>
            <person name="Grangeiro T.B."/>
            <person name="Grisard E.C."/>
            <person name="Guimaraes C.T."/>
            <person name="Hungria M."/>
            <person name="Jardim S.N."/>
            <person name="Krieger M.A."/>
            <person name="Laurino J.P."/>
            <person name="Lima L.F."/>
            <person name="Lopes M.I."/>
            <person name="Loreto E.L."/>
            <person name="Madeira H.M."/>
            <person name="Manfio G.P."/>
            <person name="Maranhao A.Q."/>
            <person name="Martinkovics C.T."/>
            <person name="Medeiros S.R."/>
            <person name="Moreira M.A."/>
            <person name="Neiva M."/>
            <person name="Ramalho-Neto C.E."/>
            <person name="Nicolas M.F."/>
            <person name="Oliveira S.C."/>
            <person name="Paixao R.F."/>
            <person name="Pedrosa F.O."/>
            <person name="Pena S.D."/>
            <person name="Pereira M."/>
            <person name="Pereira-Ferrari L."/>
            <person name="Piffer I."/>
            <person name="Pinto L.S."/>
            <person name="Potrich D.P."/>
            <person name="Salim A.C."/>
            <person name="Santos F.R."/>
            <person name="Schmitt R."/>
            <person name="Schneider M.P."/>
            <person name="Schrank A."/>
            <person name="Schrank I.S."/>
            <person name="Schuck A.F."/>
            <person name="Seuanez H.N."/>
            <person name="Silva D.W."/>
            <person name="Silva R."/>
            <person name="Silva S.C."/>
            <person name="Soares C.M."/>
            <person name="Souza K.R."/>
            <person name="Souza R.C."/>
            <person name="Staats C.C."/>
            <person name="Steffens M.B."/>
            <person name="Teixeira S.M."/>
            <person name="Urmenyi T.P."/>
            <person name="Vainstein M.H."/>
            <person name="Zuccherato L.W."/>
            <person name="Simpson A.J."/>
            <person name="Zaha A."/>
        </authorList>
    </citation>
    <scope>NUCLEOTIDE SEQUENCE [LARGE SCALE GENOMIC DNA]</scope>
    <source>
        <strain evidence="2 3">7448</strain>
    </source>
</reference>
<evidence type="ECO:0000313" key="2">
    <source>
        <dbReference type="EMBL" id="ABP01105.1"/>
    </source>
</evidence>
<organism evidence="2 3">
    <name type="scientific">Mesomycoplasma hyopneumoniae (strain 7448)</name>
    <name type="common">Mycoplasma hyopneumoniae</name>
    <dbReference type="NCBI Taxonomy" id="262722"/>
    <lineage>
        <taxon>Bacteria</taxon>
        <taxon>Bacillati</taxon>
        <taxon>Mycoplasmatota</taxon>
        <taxon>Mycoplasmoidales</taxon>
        <taxon>Metamycoplasmataceae</taxon>
        <taxon>Mesomycoplasma</taxon>
    </lineage>
</organism>
<gene>
    <name evidence="2" type="ordered locus">MHP7448_0690</name>
</gene>
<dbReference type="AntiFam" id="ANF00010">
    <property type="entry name" value="tRNA translation"/>
</dbReference>
<feature type="region of interest" description="Disordered" evidence="1">
    <location>
        <begin position="55"/>
        <end position="74"/>
    </location>
</feature>
<evidence type="ECO:0000256" key="1">
    <source>
        <dbReference type="SAM" id="MobiDB-lite"/>
    </source>
</evidence>
<sequence>MAVNQLVAGSIPAIGAIRPVGEAVNTHGFHPWIHGFDSRTGHQNKGRLAQLGEQRPYKAKVRGSSPLSSTISPL</sequence>
<dbReference type="KEGG" id="mhp:MHP7448_0690"/>
<accession>A4Q7V7</accession>
<dbReference type="AlphaFoldDB" id="A4Q7V7"/>
<evidence type="ECO:0000313" key="3">
    <source>
        <dbReference type="Proteomes" id="UP000000553"/>
    </source>
</evidence>
<protein>
    <submittedName>
        <fullName evidence="2">Uncharacterized protein</fullName>
    </submittedName>
</protein>
<dbReference type="HOGENOM" id="CLU_2683911_0_0_14"/>
<dbReference type="Proteomes" id="UP000000553">
    <property type="component" value="Chromosome"/>
</dbReference>